<evidence type="ECO:0000256" key="2">
    <source>
        <dbReference type="ARBA" id="ARBA00004496"/>
    </source>
</evidence>
<evidence type="ECO:0000313" key="14">
    <source>
        <dbReference type="Proteomes" id="UP000593568"/>
    </source>
</evidence>
<organism evidence="13 14">
    <name type="scientific">Gossypium trilobum</name>
    <dbReference type="NCBI Taxonomy" id="34281"/>
    <lineage>
        <taxon>Eukaryota</taxon>
        <taxon>Viridiplantae</taxon>
        <taxon>Streptophyta</taxon>
        <taxon>Embryophyta</taxon>
        <taxon>Tracheophyta</taxon>
        <taxon>Spermatophyta</taxon>
        <taxon>Magnoliopsida</taxon>
        <taxon>eudicotyledons</taxon>
        <taxon>Gunneridae</taxon>
        <taxon>Pentapetalae</taxon>
        <taxon>rosids</taxon>
        <taxon>malvids</taxon>
        <taxon>Malvales</taxon>
        <taxon>Malvaceae</taxon>
        <taxon>Malvoideae</taxon>
        <taxon>Gossypium</taxon>
    </lineage>
</organism>
<dbReference type="Proteomes" id="UP000593568">
    <property type="component" value="Unassembled WGS sequence"/>
</dbReference>
<keyword evidence="8" id="KW-0804">Transcription</keyword>
<comment type="caution">
    <text evidence="13">The sequence shown here is derived from an EMBL/GenBank/DDBJ whole genome shotgun (WGS) entry which is preliminary data.</text>
</comment>
<dbReference type="GO" id="GO:0005737">
    <property type="term" value="C:cytoplasm"/>
    <property type="evidence" value="ECO:0007669"/>
    <property type="project" value="UniProtKB-SubCell"/>
</dbReference>
<keyword evidence="7" id="KW-0805">Transcription regulation</keyword>
<keyword evidence="5" id="KW-0597">Phosphoprotein</keyword>
<evidence type="ECO:0000256" key="8">
    <source>
        <dbReference type="ARBA" id="ARBA00023163"/>
    </source>
</evidence>
<gene>
    <name evidence="13" type="ORF">Gotri_008979</name>
</gene>
<dbReference type="GO" id="GO:0005634">
    <property type="term" value="C:nucleus"/>
    <property type="evidence" value="ECO:0007669"/>
    <property type="project" value="UniProtKB-SubCell"/>
</dbReference>
<dbReference type="GO" id="GO:0006355">
    <property type="term" value="P:regulation of DNA-templated transcription"/>
    <property type="evidence" value="ECO:0007669"/>
    <property type="project" value="InterPro"/>
</dbReference>
<keyword evidence="9" id="KW-0539">Nucleus</keyword>
<evidence type="ECO:0000256" key="11">
    <source>
        <dbReference type="SAM" id="MobiDB-lite"/>
    </source>
</evidence>
<feature type="coiled-coil region" evidence="10">
    <location>
        <begin position="489"/>
        <end position="523"/>
    </location>
</feature>
<evidence type="ECO:0000259" key="12">
    <source>
        <dbReference type="PROSITE" id="PS50827"/>
    </source>
</evidence>
<comment type="subcellular location">
    <subcellularLocation>
        <location evidence="2">Cytoplasm</location>
    </subcellularLocation>
    <subcellularLocation>
        <location evidence="1">Nucleus</location>
    </subcellularLocation>
</comment>
<dbReference type="PANTHER" id="PTHR31169">
    <property type="entry name" value="OS05G0300700 PROTEIN"/>
    <property type="match status" value="1"/>
</dbReference>
<feature type="region of interest" description="Disordered" evidence="11">
    <location>
        <begin position="165"/>
        <end position="210"/>
    </location>
</feature>
<dbReference type="EMBL" id="JABEZW010000008">
    <property type="protein sequence ID" value="MBA0773723.1"/>
    <property type="molecule type" value="Genomic_DNA"/>
</dbReference>
<keyword evidence="14" id="KW-1185">Reference proteome</keyword>
<dbReference type="InterPro" id="IPR018866">
    <property type="entry name" value="Znf-4CXXC_R1"/>
</dbReference>
<dbReference type="Pfam" id="PF10497">
    <property type="entry name" value="zf-4CXXC_R1"/>
    <property type="match status" value="1"/>
</dbReference>
<protein>
    <recommendedName>
        <fullName evidence="12">DDT domain-containing protein</fullName>
    </recommendedName>
</protein>
<accession>A0A7J9EL34</accession>
<proteinExistence type="predicted"/>
<evidence type="ECO:0000256" key="3">
    <source>
        <dbReference type="ARBA" id="ARBA00022490"/>
    </source>
</evidence>
<feature type="domain" description="DDT" evidence="12">
    <location>
        <begin position="343"/>
        <end position="410"/>
    </location>
</feature>
<feature type="region of interest" description="Disordered" evidence="11">
    <location>
        <begin position="1"/>
        <end position="53"/>
    </location>
</feature>
<evidence type="ECO:0000256" key="7">
    <source>
        <dbReference type="ARBA" id="ARBA00023015"/>
    </source>
</evidence>
<keyword evidence="6" id="KW-0832">Ubl conjugation</keyword>
<name>A0A7J9EL34_9ROSI</name>
<dbReference type="AlphaFoldDB" id="A0A7J9EL34"/>
<sequence>MAVSPSPSSKKKNKNKKSNNANIETTRPTDSAYSTDPPAPQLSPKRRRNSSPGVRLIHGRIYDSQNGKTCHQCRQKTVDFAASCKTKINGKQCTIHFCHKCLLNRYGEKAEEVALLNDWTCPRCRGICNCSFCMKKRGHQPTGVLVHAAKANGFASVSDMLHLKDSEKSGSQEPVDVAVSSKKRKAAEDEDSEVKGTGNSRKESSCKEPNGLIRANDKRIVTSNTKLIKWSKNGKEIVSEGNDLQKISPKKPKTSMEVSNKGEVINDMITAIQLIDMKVPMKCDHGEDEVLNNADPVVRNKPICRSPNLKKKNVKAKNEASDAEIVLPQGTSLNHIDGIDLPVKDVGRALQFLEFCEVFGEVLNMKKGQSQLLLKELFTGKSKRKHKLRHPSIVQFHILLLSIMQKDLGKEYPCLNKNLSEKSWVQVLGEYINDSQYPLKQPLLDCLDVGGGDKYERLNSSKKLKVLNFLCDEALSTTDFRSWIDKQNLKFVERQKKAKEKLLSQREKERNLEKEMKKKLQDEIAKAILMRNGAPLSISENEELLSRIKSEVAQTLEVARTLASTLEVSETVVDEGMFNDLLQFHHHLVNGANQDEPLNPVRSEPIFWDGHGHRFWKLRSYSSETDVLLQDIEGSDLVAAKEKWYTYSTEQKPIVEKYISSFSFREAQTWDNIAVHISCAELHLMPLLGFVMVYGTLLFRKSTSRGFVMVYG</sequence>
<keyword evidence="3" id="KW-0963">Cytoplasm</keyword>
<dbReference type="InterPro" id="IPR018501">
    <property type="entry name" value="DDT_dom"/>
</dbReference>
<evidence type="ECO:0000313" key="13">
    <source>
        <dbReference type="EMBL" id="MBA0773723.1"/>
    </source>
</evidence>
<reference evidence="13 14" key="1">
    <citation type="journal article" date="2019" name="Genome Biol. Evol.">
        <title>Insights into the evolution of the New World diploid cottons (Gossypium, subgenus Houzingenia) based on genome sequencing.</title>
        <authorList>
            <person name="Grover C.E."/>
            <person name="Arick M.A. 2nd"/>
            <person name="Thrash A."/>
            <person name="Conover J.L."/>
            <person name="Sanders W.S."/>
            <person name="Peterson D.G."/>
            <person name="Frelichowski J.E."/>
            <person name="Scheffler J.A."/>
            <person name="Scheffler B.E."/>
            <person name="Wendel J.F."/>
        </authorList>
    </citation>
    <scope>NUCLEOTIDE SEQUENCE [LARGE SCALE GENOMIC DNA]</scope>
    <source>
        <strain evidence="13">8</strain>
        <tissue evidence="13">Leaf</tissue>
    </source>
</reference>
<keyword evidence="4" id="KW-1017">Isopeptide bond</keyword>
<evidence type="ECO:0000256" key="9">
    <source>
        <dbReference type="ARBA" id="ARBA00023242"/>
    </source>
</evidence>
<evidence type="ECO:0000256" key="5">
    <source>
        <dbReference type="ARBA" id="ARBA00022553"/>
    </source>
</evidence>
<keyword evidence="10" id="KW-0175">Coiled coil</keyword>
<feature type="compositionally biased region" description="Polar residues" evidence="11">
    <location>
        <begin position="21"/>
        <end position="34"/>
    </location>
</feature>
<dbReference type="PROSITE" id="PS50827">
    <property type="entry name" value="DDT"/>
    <property type="match status" value="1"/>
</dbReference>
<evidence type="ECO:0000256" key="10">
    <source>
        <dbReference type="SAM" id="Coils"/>
    </source>
</evidence>
<evidence type="ECO:0000256" key="1">
    <source>
        <dbReference type="ARBA" id="ARBA00004123"/>
    </source>
</evidence>
<dbReference type="PANTHER" id="PTHR31169:SF8">
    <property type="entry name" value="ZINC-FINGER DOMAIN OF MONOAMINE-OXIDASE A REPRESSOR R1 PROTEIN"/>
    <property type="match status" value="1"/>
</dbReference>
<evidence type="ECO:0000256" key="6">
    <source>
        <dbReference type="ARBA" id="ARBA00022843"/>
    </source>
</evidence>
<evidence type="ECO:0000256" key="4">
    <source>
        <dbReference type="ARBA" id="ARBA00022499"/>
    </source>
</evidence>
<dbReference type="InterPro" id="IPR040221">
    <property type="entry name" value="CDCA7/CDA7L"/>
</dbReference>